<sequence>MIRNIEELPEGRGLETALHPKRMRRWQPSNVPPPSSASPSSPSRSARAAPSPHLSPASPRRRRRLRDKCSSDLINYGSDDDSDNSDEEGDIVAPVVPRVCRTLMETPLDHDYDVNTAGDPAPATHSTLAGGLEPADVPLRATEQPWRLYDFNWREFPNPPPSPVSRREFFSNINVGPTTPHADPYDIFIEIWDRQIMEHIASETNRYARQVVSQMCNSNQLFPRSRIIRWYDTTADELYVYFGLNLAMGINLALDESLLMWKGWLEICQLIPNKAANRGIKTYEICESRTGYLWRFEIHAHKRSQPQHYESPLDASTPAIVLKLVQGLEHKGYTLWMDNFYNSPCLARRLKCLGFDCVGTLRTDRKFVPQVLNSLTKTNMRRGQIAGLSSGDVDIMVWRDNSRVAMISTYHGNGQQTVGESTKPILILDYNIMMGGVDKKDQLLAMYPVERKRLKVWYKKLFRRLLNVSVLNSYIIHQHTSSVTHRNFRMKLVKSILSKHGVECPRIPPALTQHKADVSHRLSMYPKGKHQRLRRACAACKKKVLTFCVGCLKTVCMEPCFLKIHS</sequence>
<feature type="domain" description="PiggyBac transposable element-derived protein" evidence="2">
    <location>
        <begin position="183"/>
        <end position="251"/>
    </location>
</feature>
<evidence type="ECO:0000313" key="4">
    <source>
        <dbReference type="Proteomes" id="UP000249218"/>
    </source>
</evidence>
<dbReference type="OrthoDB" id="75807at2759"/>
<gene>
    <name evidence="3" type="primary">HaOG209898</name>
    <name evidence="3" type="ORF">B5X24_HaOG209898</name>
</gene>
<proteinExistence type="predicted"/>
<dbReference type="Pfam" id="PF13843">
    <property type="entry name" value="DDE_Tnp_1_7"/>
    <property type="match status" value="2"/>
</dbReference>
<feature type="region of interest" description="Disordered" evidence="1">
    <location>
        <begin position="1"/>
        <end position="92"/>
    </location>
</feature>
<feature type="compositionally biased region" description="Basic and acidic residues" evidence="1">
    <location>
        <begin position="1"/>
        <end position="13"/>
    </location>
</feature>
<dbReference type="InterPro" id="IPR029526">
    <property type="entry name" value="PGBD"/>
</dbReference>
<dbReference type="AlphaFoldDB" id="A0A2W1BEF3"/>
<evidence type="ECO:0000313" key="3">
    <source>
        <dbReference type="EMBL" id="PZC73218.1"/>
    </source>
</evidence>
<name>A0A2W1BEF3_HELAM</name>
<reference evidence="3 4" key="1">
    <citation type="journal article" date="2017" name="BMC Biol.">
        <title>Genomic innovations, transcriptional plasticity and gene loss underlying the evolution and divergence of two highly polyphagous and invasive Helicoverpa pest species.</title>
        <authorList>
            <person name="Pearce S.L."/>
            <person name="Clarke D.F."/>
            <person name="East P.D."/>
            <person name="Elfekih S."/>
            <person name="Gordon K.H."/>
            <person name="Jermiin L.S."/>
            <person name="McGaughran A."/>
            <person name="Oakeshott J.G."/>
            <person name="Papanikolaou A."/>
            <person name="Perera O.P."/>
            <person name="Rane R.V."/>
            <person name="Richards S."/>
            <person name="Tay W.T."/>
            <person name="Walsh T.K."/>
            <person name="Anderson A."/>
            <person name="Anderson C.J."/>
            <person name="Asgari S."/>
            <person name="Board P.G."/>
            <person name="Bretschneider A."/>
            <person name="Campbell P.M."/>
            <person name="Chertemps T."/>
            <person name="Christeller J.T."/>
            <person name="Coppin C.W."/>
            <person name="Downes S.J."/>
            <person name="Duan G."/>
            <person name="Farnsworth C.A."/>
            <person name="Good R.T."/>
            <person name="Han L.B."/>
            <person name="Han Y.C."/>
            <person name="Hatje K."/>
            <person name="Horne I."/>
            <person name="Huang Y.P."/>
            <person name="Hughes D.S."/>
            <person name="Jacquin-Joly E."/>
            <person name="James W."/>
            <person name="Jhangiani S."/>
            <person name="Kollmar M."/>
            <person name="Kuwar S.S."/>
            <person name="Li S."/>
            <person name="Liu N.Y."/>
            <person name="Maibeche M.T."/>
            <person name="Miller J.R."/>
            <person name="Montagne N."/>
            <person name="Perry T."/>
            <person name="Qu J."/>
            <person name="Song S.V."/>
            <person name="Sutton G.G."/>
            <person name="Vogel H."/>
            <person name="Walenz B.P."/>
            <person name="Xu W."/>
            <person name="Zhang H.J."/>
            <person name="Zou Z."/>
            <person name="Batterham P."/>
            <person name="Edwards O.R."/>
            <person name="Feyereisen R."/>
            <person name="Gibbs R.A."/>
            <person name="Heckel D.G."/>
            <person name="McGrath A."/>
            <person name="Robin C."/>
            <person name="Scherer S.E."/>
            <person name="Worley K.C."/>
            <person name="Wu Y.D."/>
        </authorList>
    </citation>
    <scope>NUCLEOTIDE SEQUENCE [LARGE SCALE GENOMIC DNA]</scope>
    <source>
        <strain evidence="3">Harm_GR_Male_#8</strain>
        <tissue evidence="3">Whole organism</tissue>
    </source>
</reference>
<keyword evidence="4" id="KW-1185">Reference proteome</keyword>
<feature type="compositionally biased region" description="Low complexity" evidence="1">
    <location>
        <begin position="37"/>
        <end position="58"/>
    </location>
</feature>
<evidence type="ECO:0000259" key="2">
    <source>
        <dbReference type="Pfam" id="PF13843"/>
    </source>
</evidence>
<dbReference type="EMBL" id="KZ150119">
    <property type="protein sequence ID" value="PZC73218.1"/>
    <property type="molecule type" value="Genomic_DNA"/>
</dbReference>
<protein>
    <recommendedName>
        <fullName evidence="2">PiggyBac transposable element-derived protein domain-containing protein</fullName>
    </recommendedName>
</protein>
<organism evidence="3 4">
    <name type="scientific">Helicoverpa armigera</name>
    <name type="common">Cotton bollworm</name>
    <name type="synonym">Heliothis armigera</name>
    <dbReference type="NCBI Taxonomy" id="29058"/>
    <lineage>
        <taxon>Eukaryota</taxon>
        <taxon>Metazoa</taxon>
        <taxon>Ecdysozoa</taxon>
        <taxon>Arthropoda</taxon>
        <taxon>Hexapoda</taxon>
        <taxon>Insecta</taxon>
        <taxon>Pterygota</taxon>
        <taxon>Neoptera</taxon>
        <taxon>Endopterygota</taxon>
        <taxon>Lepidoptera</taxon>
        <taxon>Glossata</taxon>
        <taxon>Ditrysia</taxon>
        <taxon>Noctuoidea</taxon>
        <taxon>Noctuidae</taxon>
        <taxon>Heliothinae</taxon>
        <taxon>Helicoverpa</taxon>
    </lineage>
</organism>
<feature type="domain" description="PiggyBac transposable element-derived protein" evidence="2">
    <location>
        <begin position="252"/>
        <end position="474"/>
    </location>
</feature>
<dbReference type="PANTHER" id="PTHR46599:SF3">
    <property type="entry name" value="PIGGYBAC TRANSPOSABLE ELEMENT-DERIVED PROTEIN 4"/>
    <property type="match status" value="1"/>
</dbReference>
<dbReference type="Proteomes" id="UP000249218">
    <property type="component" value="Unassembled WGS sequence"/>
</dbReference>
<evidence type="ECO:0000256" key="1">
    <source>
        <dbReference type="SAM" id="MobiDB-lite"/>
    </source>
</evidence>
<accession>A0A2W1BEF3</accession>
<feature type="compositionally biased region" description="Acidic residues" evidence="1">
    <location>
        <begin position="78"/>
        <end position="90"/>
    </location>
</feature>
<dbReference type="PANTHER" id="PTHR46599">
    <property type="entry name" value="PIGGYBAC TRANSPOSABLE ELEMENT-DERIVED PROTEIN 4"/>
    <property type="match status" value="1"/>
</dbReference>